<dbReference type="Gene3D" id="3.30.310.70">
    <property type="entry name" value="TT1751-like domain"/>
    <property type="match status" value="1"/>
</dbReference>
<dbReference type="PANTHER" id="PTHR38342">
    <property type="entry name" value="SLR5037 PROTEIN"/>
    <property type="match status" value="1"/>
</dbReference>
<evidence type="ECO:0000313" key="2">
    <source>
        <dbReference type="EMBL" id="KAB7886102.1"/>
    </source>
</evidence>
<dbReference type="EMBL" id="WFKJ01000031">
    <property type="protein sequence ID" value="KAB7889812.1"/>
    <property type="molecule type" value="Genomic_DNA"/>
</dbReference>
<dbReference type="InterPro" id="IPR016796">
    <property type="entry name" value="UCP021774"/>
</dbReference>
<name>A0A6L4WPM8_9BACT</name>
<dbReference type="CDD" id="cd14797">
    <property type="entry name" value="DUF302"/>
    <property type="match status" value="1"/>
</dbReference>
<keyword evidence="4" id="KW-1185">Reference proteome</keyword>
<dbReference type="PIRSF" id="PIRSF021774">
    <property type="entry name" value="UCP021774"/>
    <property type="match status" value="1"/>
</dbReference>
<evidence type="ECO:0000259" key="1">
    <source>
        <dbReference type="Pfam" id="PF03625"/>
    </source>
</evidence>
<dbReference type="Proteomes" id="UP000472839">
    <property type="component" value="Unassembled WGS sequence"/>
</dbReference>
<reference evidence="4 5" key="1">
    <citation type="submission" date="2019-10" db="EMBL/GenBank/DDBJ databases">
        <title>Poseidonibacter ostreae sp. nov., isolated from the gut of the Ostrea denselamellosa.</title>
        <authorList>
            <person name="Choi A."/>
        </authorList>
    </citation>
    <scope>NUCLEOTIDE SEQUENCE [LARGE SCALE GENOMIC DNA]</scope>
    <source>
        <strain evidence="2 5">SJOD-M-33</strain>
        <strain evidence="3 4">SJOD-M-5</strain>
    </source>
</reference>
<proteinExistence type="predicted"/>
<dbReference type="InterPro" id="IPR005180">
    <property type="entry name" value="DUF302"/>
</dbReference>
<comment type="caution">
    <text evidence="2">The sequence shown here is derived from an EMBL/GenBank/DDBJ whole genome shotgun (WGS) entry which is preliminary data.</text>
</comment>
<dbReference type="Pfam" id="PF03625">
    <property type="entry name" value="DUF302"/>
    <property type="match status" value="1"/>
</dbReference>
<evidence type="ECO:0000313" key="5">
    <source>
        <dbReference type="Proteomes" id="UP000472839"/>
    </source>
</evidence>
<dbReference type="EMBL" id="WFKK01000046">
    <property type="protein sequence ID" value="KAB7886102.1"/>
    <property type="molecule type" value="Genomic_DNA"/>
</dbReference>
<accession>A0A6L4WPM8</accession>
<dbReference type="InterPro" id="IPR035923">
    <property type="entry name" value="TT1751-like_sf"/>
</dbReference>
<dbReference type="PANTHER" id="PTHR38342:SF1">
    <property type="entry name" value="SLR5037 PROTEIN"/>
    <property type="match status" value="1"/>
</dbReference>
<organism evidence="2 5">
    <name type="scientific">Poseidonibacter ostreae</name>
    <dbReference type="NCBI Taxonomy" id="2654171"/>
    <lineage>
        <taxon>Bacteria</taxon>
        <taxon>Pseudomonadati</taxon>
        <taxon>Campylobacterota</taxon>
        <taxon>Epsilonproteobacteria</taxon>
        <taxon>Campylobacterales</taxon>
        <taxon>Arcobacteraceae</taxon>
        <taxon>Poseidonibacter</taxon>
    </lineage>
</organism>
<sequence>MHYIEESTKSVQEVVDTIQEIVSNYSFGVLHIHNVKNTLNSKGIDFEKECQILDVCNPKVAKEFLGQDMSLSVIMPCKISVYTDNGTTNIAMNSLTQLVDDINPDFIELAQETQETLLQIINEAK</sequence>
<gene>
    <name evidence="3" type="ORF">GBG18_10225</name>
    <name evidence="2" type="ORF">GBG19_12825</name>
</gene>
<dbReference type="SUPFAM" id="SSF103247">
    <property type="entry name" value="TT1751-like"/>
    <property type="match status" value="1"/>
</dbReference>
<dbReference type="RefSeq" id="WP_152190805.1">
    <property type="nucleotide sequence ID" value="NZ_WFKI01000077.1"/>
</dbReference>
<evidence type="ECO:0000313" key="3">
    <source>
        <dbReference type="EMBL" id="KAB7889812.1"/>
    </source>
</evidence>
<dbReference type="Proteomes" id="UP000461010">
    <property type="component" value="Unassembled WGS sequence"/>
</dbReference>
<feature type="domain" description="DUF302" evidence="1">
    <location>
        <begin position="33"/>
        <end position="93"/>
    </location>
</feature>
<dbReference type="AlphaFoldDB" id="A0A6L4WPM8"/>
<protein>
    <submittedName>
        <fullName evidence="2">DUF302 domain-containing protein</fullName>
    </submittedName>
</protein>
<evidence type="ECO:0000313" key="4">
    <source>
        <dbReference type="Proteomes" id="UP000461010"/>
    </source>
</evidence>